<gene>
    <name evidence="7" type="ORF">HQN79_01795</name>
</gene>
<feature type="transmembrane region" description="Helical" evidence="6">
    <location>
        <begin position="138"/>
        <end position="165"/>
    </location>
</feature>
<evidence type="ECO:0000256" key="3">
    <source>
        <dbReference type="ARBA" id="ARBA00022692"/>
    </source>
</evidence>
<evidence type="ECO:0000313" key="7">
    <source>
        <dbReference type="EMBL" id="QKI88394.1"/>
    </source>
</evidence>
<evidence type="ECO:0000256" key="4">
    <source>
        <dbReference type="ARBA" id="ARBA00022989"/>
    </source>
</evidence>
<dbReference type="EMBL" id="CP054020">
    <property type="protein sequence ID" value="QKI88394.1"/>
    <property type="molecule type" value="Genomic_DNA"/>
</dbReference>
<evidence type="ECO:0000256" key="2">
    <source>
        <dbReference type="ARBA" id="ARBA00009142"/>
    </source>
</evidence>
<keyword evidence="4 6" id="KW-1133">Transmembrane helix</keyword>
<dbReference type="InterPro" id="IPR002781">
    <property type="entry name" value="TM_pro_TauE-like"/>
</dbReference>
<dbReference type="Proteomes" id="UP000504724">
    <property type="component" value="Chromosome"/>
</dbReference>
<evidence type="ECO:0000256" key="6">
    <source>
        <dbReference type="RuleBase" id="RU363041"/>
    </source>
</evidence>
<keyword evidence="5 6" id="KW-0472">Membrane</keyword>
<accession>A0A7D4NKG9</accession>
<comment type="subcellular location">
    <subcellularLocation>
        <location evidence="6">Cell membrane</location>
        <topology evidence="6">Multi-pass membrane protein</topology>
    </subcellularLocation>
    <subcellularLocation>
        <location evidence="1">Membrane</location>
        <topology evidence="1">Multi-pass membrane protein</topology>
    </subcellularLocation>
</comment>
<feature type="transmembrane region" description="Helical" evidence="6">
    <location>
        <begin position="7"/>
        <end position="30"/>
    </location>
</feature>
<dbReference type="GO" id="GO:0005886">
    <property type="term" value="C:plasma membrane"/>
    <property type="evidence" value="ECO:0007669"/>
    <property type="project" value="UniProtKB-SubCell"/>
</dbReference>
<comment type="similarity">
    <text evidence="2 6">Belongs to the 4-toluene sulfonate uptake permease (TSUP) (TC 2.A.102) family.</text>
</comment>
<sequence>MDIFDQFVLLIISLIANLFSALAGGGAGLLQLPALLFLGLPFGVALATHKVASVFLGLGATARHMKSSSMDWKFAAFILALGLPGVVLGASVILQVDDRISQGALGVLTLGLGLYSWFKPELGQVIDTKHRDLSGYVIGGAVLFFIGALNGSLTSGTGLFVTLWLVRWFGLDYKSAVAYTLVLVGIFWNGSGALTLGILGEIEWSWLPALIVGSLLGGYLGAHFAIVKGNRLVKRSFEVVTILVGVSLMAKATMAG</sequence>
<dbReference type="KEGG" id="txa:HQN79_01795"/>
<name>A0A7D4NKG9_9GAMM</name>
<feature type="transmembrane region" description="Helical" evidence="6">
    <location>
        <begin position="74"/>
        <end position="94"/>
    </location>
</feature>
<organism evidence="7 8">
    <name type="scientific">Thiomicrorhabdus xiamenensis</name>
    <dbReference type="NCBI Taxonomy" id="2739063"/>
    <lineage>
        <taxon>Bacteria</taxon>
        <taxon>Pseudomonadati</taxon>
        <taxon>Pseudomonadota</taxon>
        <taxon>Gammaproteobacteria</taxon>
        <taxon>Thiotrichales</taxon>
        <taxon>Piscirickettsiaceae</taxon>
        <taxon>Thiomicrorhabdus</taxon>
    </lineage>
</organism>
<evidence type="ECO:0000313" key="8">
    <source>
        <dbReference type="Proteomes" id="UP000504724"/>
    </source>
</evidence>
<dbReference type="Pfam" id="PF01925">
    <property type="entry name" value="TauE"/>
    <property type="match status" value="1"/>
</dbReference>
<dbReference type="InterPro" id="IPR051598">
    <property type="entry name" value="TSUP/Inactive_protease-like"/>
</dbReference>
<dbReference type="PANTHER" id="PTHR43701:SF5">
    <property type="entry name" value="MEMBRANE TRANSPORTER PROTEIN-RELATED"/>
    <property type="match status" value="1"/>
</dbReference>
<feature type="transmembrane region" description="Helical" evidence="6">
    <location>
        <begin position="36"/>
        <end position="62"/>
    </location>
</feature>
<keyword evidence="6" id="KW-1003">Cell membrane</keyword>
<dbReference type="AlphaFoldDB" id="A0A7D4NKG9"/>
<feature type="transmembrane region" description="Helical" evidence="6">
    <location>
        <begin position="206"/>
        <end position="226"/>
    </location>
</feature>
<dbReference type="RefSeq" id="WP_173283994.1">
    <property type="nucleotide sequence ID" value="NZ_CP054020.1"/>
</dbReference>
<dbReference type="PANTHER" id="PTHR43701">
    <property type="entry name" value="MEMBRANE TRANSPORTER PROTEIN MJ0441-RELATED"/>
    <property type="match status" value="1"/>
</dbReference>
<keyword evidence="8" id="KW-1185">Reference proteome</keyword>
<evidence type="ECO:0000256" key="1">
    <source>
        <dbReference type="ARBA" id="ARBA00004141"/>
    </source>
</evidence>
<reference evidence="7 8" key="1">
    <citation type="submission" date="2020-05" db="EMBL/GenBank/DDBJ databases">
        <title>Thiomicrorhabdus sediminis sp.nov. and Thiomicrorhabdus xiamenensis sp.nov., novel sulfur-oxidizing bacteria isolated from coastal sediment.</title>
        <authorList>
            <person name="Liu X."/>
        </authorList>
    </citation>
    <scope>NUCLEOTIDE SEQUENCE [LARGE SCALE GENOMIC DNA]</scope>
    <source>
        <strain evidence="7 8">G2</strain>
    </source>
</reference>
<evidence type="ECO:0000256" key="5">
    <source>
        <dbReference type="ARBA" id="ARBA00023136"/>
    </source>
</evidence>
<feature type="transmembrane region" description="Helical" evidence="6">
    <location>
        <begin position="100"/>
        <end position="118"/>
    </location>
</feature>
<proteinExistence type="inferred from homology"/>
<feature type="transmembrane region" description="Helical" evidence="6">
    <location>
        <begin position="177"/>
        <end position="199"/>
    </location>
</feature>
<protein>
    <recommendedName>
        <fullName evidence="6">Probable membrane transporter protein</fullName>
    </recommendedName>
</protein>
<keyword evidence="3 6" id="KW-0812">Transmembrane</keyword>